<accession>A0A2A9N910</accession>
<feature type="region of interest" description="Disordered" evidence="1">
    <location>
        <begin position="1"/>
        <end position="32"/>
    </location>
</feature>
<proteinExistence type="predicted"/>
<feature type="compositionally biased region" description="Polar residues" evidence="1">
    <location>
        <begin position="16"/>
        <end position="28"/>
    </location>
</feature>
<gene>
    <name evidence="2" type="ORF">AMATHDRAFT_68601</name>
</gene>
<evidence type="ECO:0000313" key="3">
    <source>
        <dbReference type="Proteomes" id="UP000242287"/>
    </source>
</evidence>
<evidence type="ECO:0000256" key="1">
    <source>
        <dbReference type="SAM" id="MobiDB-lite"/>
    </source>
</evidence>
<dbReference type="EMBL" id="KZ302142">
    <property type="protein sequence ID" value="PFH46999.1"/>
    <property type="molecule type" value="Genomic_DNA"/>
</dbReference>
<evidence type="ECO:0000313" key="2">
    <source>
        <dbReference type="EMBL" id="PFH46999.1"/>
    </source>
</evidence>
<dbReference type="Proteomes" id="UP000242287">
    <property type="component" value="Unassembled WGS sequence"/>
</dbReference>
<dbReference type="AlphaFoldDB" id="A0A2A9N910"/>
<protein>
    <submittedName>
        <fullName evidence="2">Uncharacterized protein</fullName>
    </submittedName>
</protein>
<organism evidence="2 3">
    <name type="scientific">Amanita thiersii Skay4041</name>
    <dbReference type="NCBI Taxonomy" id="703135"/>
    <lineage>
        <taxon>Eukaryota</taxon>
        <taxon>Fungi</taxon>
        <taxon>Dikarya</taxon>
        <taxon>Basidiomycota</taxon>
        <taxon>Agaricomycotina</taxon>
        <taxon>Agaricomycetes</taxon>
        <taxon>Agaricomycetidae</taxon>
        <taxon>Agaricales</taxon>
        <taxon>Pluteineae</taxon>
        <taxon>Amanitaceae</taxon>
        <taxon>Amanita</taxon>
    </lineage>
</organism>
<name>A0A2A9N910_9AGAR</name>
<keyword evidence="3" id="KW-1185">Reference proteome</keyword>
<sequence>MYGTYYDALRPPLPRQPTNDSWSNQKNPGTHGWGIPSYEFRVSRIGSGDERFGRDVFFGPLLNDTRYVYKIVLEH</sequence>
<reference evidence="2 3" key="1">
    <citation type="submission" date="2014-02" db="EMBL/GenBank/DDBJ databases">
        <title>Transposable element dynamics among asymbiotic and ectomycorrhizal Amanita fungi.</title>
        <authorList>
            <consortium name="DOE Joint Genome Institute"/>
            <person name="Hess J."/>
            <person name="Skrede I."/>
            <person name="Wolfe B."/>
            <person name="LaButti K."/>
            <person name="Ohm R.A."/>
            <person name="Grigoriev I.V."/>
            <person name="Pringle A."/>
        </authorList>
    </citation>
    <scope>NUCLEOTIDE SEQUENCE [LARGE SCALE GENOMIC DNA]</scope>
    <source>
        <strain evidence="2 3">SKay4041</strain>
    </source>
</reference>